<feature type="domain" description="TadE-like" evidence="2">
    <location>
        <begin position="10"/>
        <end position="52"/>
    </location>
</feature>
<evidence type="ECO:0000313" key="3">
    <source>
        <dbReference type="EMBL" id="EEX49588.1"/>
    </source>
</evidence>
<dbReference type="Pfam" id="PF07811">
    <property type="entry name" value="TadE"/>
    <property type="match status" value="1"/>
</dbReference>
<accession>C9PRL1</accession>
<name>C9PRL1_9PAST</name>
<reference evidence="3 4" key="1">
    <citation type="submission" date="2009-10" db="EMBL/GenBank/DDBJ databases">
        <authorList>
            <person name="Muzny D."/>
            <person name="Qin X."/>
            <person name="Deng J."/>
            <person name="Jiang H."/>
            <person name="Liu Y."/>
            <person name="Qu J."/>
            <person name="Song X.-Z."/>
            <person name="Zhang L."/>
            <person name="Thornton R."/>
            <person name="Coyle M."/>
            <person name="Francisco L."/>
            <person name="Jackson L."/>
            <person name="Javaid M."/>
            <person name="Korchina V."/>
            <person name="Kovar C."/>
            <person name="Mata R."/>
            <person name="Mathew T."/>
            <person name="Ngo R."/>
            <person name="Nguyen L."/>
            <person name="Nguyen N."/>
            <person name="Okwuonu G."/>
            <person name="Ongeri F."/>
            <person name="Pham C."/>
            <person name="Simmons D."/>
            <person name="Wilczek-Boney K."/>
            <person name="Hale W."/>
            <person name="Jakkamsetti A."/>
            <person name="Pham P."/>
            <person name="Ruth R."/>
            <person name="San Lucas F."/>
            <person name="Warren J."/>
            <person name="Zhang J."/>
            <person name="Zhao Z."/>
            <person name="Zhou C."/>
            <person name="Zhu D."/>
            <person name="Lee S."/>
            <person name="Bess C."/>
            <person name="Blankenburg K."/>
            <person name="Forbes L."/>
            <person name="Fu Q."/>
            <person name="Gubbala S."/>
            <person name="Hirani K."/>
            <person name="Jayaseelan J.C."/>
            <person name="Lara F."/>
            <person name="Munidasa M."/>
            <person name="Palculict T."/>
            <person name="Patil S."/>
            <person name="Pu L.-L."/>
            <person name="Saada N."/>
            <person name="Tang L."/>
            <person name="Weissenberger G."/>
            <person name="Zhu Y."/>
            <person name="Hemphill L."/>
            <person name="Shang Y."/>
            <person name="Youmans B."/>
            <person name="Ayvaz T."/>
            <person name="Ross M."/>
            <person name="Santibanez J."/>
            <person name="Aqrawi P."/>
            <person name="Gross S."/>
            <person name="Joshi V."/>
            <person name="Fowler G."/>
            <person name="Nazareth L."/>
            <person name="Reid J."/>
            <person name="Worley K."/>
            <person name="Petrosino J."/>
            <person name="Highlander S."/>
            <person name="Gibbs R."/>
        </authorList>
    </citation>
    <scope>NUCLEOTIDE SEQUENCE [LARGE SCALE GENOMIC DNA]</scope>
    <source>
        <strain evidence="3 4">ATCC 43325</strain>
    </source>
</reference>
<evidence type="ECO:0000256" key="1">
    <source>
        <dbReference type="SAM" id="Phobius"/>
    </source>
</evidence>
<keyword evidence="1" id="KW-0812">Transmembrane</keyword>
<dbReference type="AlphaFoldDB" id="C9PRL1"/>
<feature type="transmembrane region" description="Helical" evidence="1">
    <location>
        <begin position="12"/>
        <end position="31"/>
    </location>
</feature>
<proteinExistence type="predicted"/>
<dbReference type="EMBL" id="ACZR01000018">
    <property type="protein sequence ID" value="EEX49588.1"/>
    <property type="molecule type" value="Genomic_DNA"/>
</dbReference>
<dbReference type="HOGENOM" id="CLU_124819_0_0_6"/>
<organism evidence="3 4">
    <name type="scientific">Pasteurella dagmatis ATCC 43325</name>
    <dbReference type="NCBI Taxonomy" id="667128"/>
    <lineage>
        <taxon>Bacteria</taxon>
        <taxon>Pseudomonadati</taxon>
        <taxon>Pseudomonadota</taxon>
        <taxon>Gammaproteobacteria</taxon>
        <taxon>Pasteurellales</taxon>
        <taxon>Pasteurellaceae</taxon>
        <taxon>Pasteurella</taxon>
    </lineage>
</organism>
<dbReference type="OrthoDB" id="6555614at2"/>
<keyword evidence="4" id="KW-1185">Reference proteome</keyword>
<evidence type="ECO:0000313" key="4">
    <source>
        <dbReference type="Proteomes" id="UP000005519"/>
    </source>
</evidence>
<evidence type="ECO:0000259" key="2">
    <source>
        <dbReference type="Pfam" id="PF07811"/>
    </source>
</evidence>
<dbReference type="Proteomes" id="UP000005519">
    <property type="component" value="Unassembled WGS sequence"/>
</dbReference>
<gene>
    <name evidence="3" type="primary">tadE</name>
    <name evidence="3" type="ORF">HMPREF0621_1635</name>
</gene>
<protein>
    <submittedName>
        <fullName evidence="3">TadE-like protein</fullName>
    </submittedName>
</protein>
<comment type="caution">
    <text evidence="3">The sequence shown here is derived from an EMBL/GenBank/DDBJ whole genome shotgun (WGS) entry which is preliminary data.</text>
</comment>
<dbReference type="STRING" id="667128.HMPREF0621_1635"/>
<keyword evidence="1" id="KW-0472">Membrane</keyword>
<keyword evidence="1" id="KW-1133">Transmembrane helix</keyword>
<sequence length="184" mass="21148">MKCFISNNKGVSTVEFGLTVAIYFFVVMLIFEFCRLAISTTYWDLAIAESVRIAKNNDSGTHNYAEIFEKALLEQKRLQDSSTMGYLAQLEKNKFEVKVQYVDCADEKKCVSALLNGQFRQPQKGPNGEMISPNGQNATLAHYTLKYEYNFVNPLPFIPKSWSESILNREFVVVQEYERSKFSF</sequence>
<dbReference type="RefSeq" id="WP_005762549.1">
    <property type="nucleotide sequence ID" value="NZ_GG704810.1"/>
</dbReference>
<dbReference type="InterPro" id="IPR012495">
    <property type="entry name" value="TadE-like_dom"/>
</dbReference>